<reference evidence="1 2" key="1">
    <citation type="submission" date="2024-10" db="EMBL/GenBank/DDBJ databases">
        <title>Updated reference genomes for cyclostephanoid diatoms.</title>
        <authorList>
            <person name="Roberts W.R."/>
            <person name="Alverson A.J."/>
        </authorList>
    </citation>
    <scope>NUCLEOTIDE SEQUENCE [LARGE SCALE GENOMIC DNA]</scope>
    <source>
        <strain evidence="1 2">AJA010-31</strain>
    </source>
</reference>
<dbReference type="EMBL" id="JALLPJ020001233">
    <property type="protein sequence ID" value="KAL3773449.1"/>
    <property type="molecule type" value="Genomic_DNA"/>
</dbReference>
<dbReference type="Proteomes" id="UP001530400">
    <property type="component" value="Unassembled WGS sequence"/>
</dbReference>
<name>A0ABD3NBK2_9STRA</name>
<evidence type="ECO:0000313" key="1">
    <source>
        <dbReference type="EMBL" id="KAL3773449.1"/>
    </source>
</evidence>
<gene>
    <name evidence="1" type="ORF">ACHAWO_011629</name>
</gene>
<dbReference type="AlphaFoldDB" id="A0ABD3NBK2"/>
<accession>A0ABD3NBK2</accession>
<evidence type="ECO:0000313" key="2">
    <source>
        <dbReference type="Proteomes" id="UP001530400"/>
    </source>
</evidence>
<protein>
    <submittedName>
        <fullName evidence="1">Uncharacterized protein</fullName>
    </submittedName>
</protein>
<proteinExistence type="predicted"/>
<keyword evidence="2" id="KW-1185">Reference proteome</keyword>
<sequence length="85" mass="9447">MKITNDPESLNSILRYIDTTVVLHNMLIEFGDDEDEDCPWRVDEDALSDIDDPANRIPERAVLDAPVPVGSGPGYTTCGSVEKIW</sequence>
<organism evidence="1 2">
    <name type="scientific">Cyclotella atomus</name>
    <dbReference type="NCBI Taxonomy" id="382360"/>
    <lineage>
        <taxon>Eukaryota</taxon>
        <taxon>Sar</taxon>
        <taxon>Stramenopiles</taxon>
        <taxon>Ochrophyta</taxon>
        <taxon>Bacillariophyta</taxon>
        <taxon>Coscinodiscophyceae</taxon>
        <taxon>Thalassiosirophycidae</taxon>
        <taxon>Stephanodiscales</taxon>
        <taxon>Stephanodiscaceae</taxon>
        <taxon>Cyclotella</taxon>
    </lineage>
</organism>
<comment type="caution">
    <text evidence="1">The sequence shown here is derived from an EMBL/GenBank/DDBJ whole genome shotgun (WGS) entry which is preliminary data.</text>
</comment>